<gene>
    <name evidence="1" type="ORF">HPB50_006213</name>
</gene>
<keyword evidence="2" id="KW-1185">Reference proteome</keyword>
<comment type="caution">
    <text evidence="1">The sequence shown here is derived from an EMBL/GenBank/DDBJ whole genome shotgun (WGS) entry which is preliminary data.</text>
</comment>
<evidence type="ECO:0000313" key="1">
    <source>
        <dbReference type="EMBL" id="KAH6921888.1"/>
    </source>
</evidence>
<protein>
    <submittedName>
        <fullName evidence="1">Uncharacterized protein</fullName>
    </submittedName>
</protein>
<sequence>MRPVASKRGRLTQRRGGGKPLRGAGRGLATSSRQSAERLIASLPPKVEGVNVSELFNHVPRQLESRPGVSTHVICGDVVQESSTPFTAGSENTAGLQVSSTECKQAVSYTRLKQKPCVAGGDPGPASDNREATPPPPAVARHACDREPAATLPSTGESAGKPTSAQARNEEPPLLVSVEHGAASVVVHMCGRRQGIRNRYPNRSLVSSSGGLTHPSPNAGSRSTTAAACDDCVVINVNVSCARCPSNDAITVRFHCSNCRPSANDTAAIPVPSEPLQDPTLSTSKAPLDWTLDDVVQWIRMMPQCAPYAEMFRREEIDGRALLLLQMEHLVVHLALPAGPAAKIFEAICELRGNRRL</sequence>
<organism evidence="1 2">
    <name type="scientific">Hyalomma asiaticum</name>
    <name type="common">Tick</name>
    <dbReference type="NCBI Taxonomy" id="266040"/>
    <lineage>
        <taxon>Eukaryota</taxon>
        <taxon>Metazoa</taxon>
        <taxon>Ecdysozoa</taxon>
        <taxon>Arthropoda</taxon>
        <taxon>Chelicerata</taxon>
        <taxon>Arachnida</taxon>
        <taxon>Acari</taxon>
        <taxon>Parasitiformes</taxon>
        <taxon>Ixodida</taxon>
        <taxon>Ixodoidea</taxon>
        <taxon>Ixodidae</taxon>
        <taxon>Hyalomminae</taxon>
        <taxon>Hyalomma</taxon>
    </lineage>
</organism>
<dbReference type="Proteomes" id="UP000821845">
    <property type="component" value="Chromosome 9"/>
</dbReference>
<name>A0ACB7RKN9_HYAAI</name>
<dbReference type="EMBL" id="CM023489">
    <property type="protein sequence ID" value="KAH6921888.1"/>
    <property type="molecule type" value="Genomic_DNA"/>
</dbReference>
<reference evidence="1" key="1">
    <citation type="submission" date="2020-05" db="EMBL/GenBank/DDBJ databases">
        <title>Large-scale comparative analyses of tick genomes elucidate their genetic diversity and vector capacities.</title>
        <authorList>
            <person name="Jia N."/>
            <person name="Wang J."/>
            <person name="Shi W."/>
            <person name="Du L."/>
            <person name="Sun Y."/>
            <person name="Zhan W."/>
            <person name="Jiang J."/>
            <person name="Wang Q."/>
            <person name="Zhang B."/>
            <person name="Ji P."/>
            <person name="Sakyi L.B."/>
            <person name="Cui X."/>
            <person name="Yuan T."/>
            <person name="Jiang B."/>
            <person name="Yang W."/>
            <person name="Lam T.T.-Y."/>
            <person name="Chang Q."/>
            <person name="Ding S."/>
            <person name="Wang X."/>
            <person name="Zhu J."/>
            <person name="Ruan X."/>
            <person name="Zhao L."/>
            <person name="Wei J."/>
            <person name="Que T."/>
            <person name="Du C."/>
            <person name="Cheng J."/>
            <person name="Dai P."/>
            <person name="Han X."/>
            <person name="Huang E."/>
            <person name="Gao Y."/>
            <person name="Liu J."/>
            <person name="Shao H."/>
            <person name="Ye R."/>
            <person name="Li L."/>
            <person name="Wei W."/>
            <person name="Wang X."/>
            <person name="Wang C."/>
            <person name="Yang T."/>
            <person name="Huo Q."/>
            <person name="Li W."/>
            <person name="Guo W."/>
            <person name="Chen H."/>
            <person name="Zhou L."/>
            <person name="Ni X."/>
            <person name="Tian J."/>
            <person name="Zhou Y."/>
            <person name="Sheng Y."/>
            <person name="Liu T."/>
            <person name="Pan Y."/>
            <person name="Xia L."/>
            <person name="Li J."/>
            <person name="Zhao F."/>
            <person name="Cao W."/>
        </authorList>
    </citation>
    <scope>NUCLEOTIDE SEQUENCE</scope>
    <source>
        <strain evidence="1">Hyas-2018</strain>
    </source>
</reference>
<proteinExistence type="predicted"/>
<accession>A0ACB7RKN9</accession>
<evidence type="ECO:0000313" key="2">
    <source>
        <dbReference type="Proteomes" id="UP000821845"/>
    </source>
</evidence>